<sequence>MGYRKGYYKKDGTYVQGHFVSKRSKSLKSNNYKGGCMGLMMIFIILLVSVSCTSDSESPCAKRNCSDFSSQEEAQSTFETNKTCYSNLDRDNDGIACEN</sequence>
<gene>
    <name evidence="3" type="ORF">VOP03_06075</name>
</gene>
<evidence type="ECO:0000259" key="2">
    <source>
        <dbReference type="SMART" id="SM00894"/>
    </source>
</evidence>
<dbReference type="InterPro" id="IPR008613">
    <property type="entry name" value="Excalibur_Ca-bd_domain"/>
</dbReference>
<dbReference type="SMART" id="SM00894">
    <property type="entry name" value="Excalibur"/>
    <property type="match status" value="1"/>
</dbReference>
<protein>
    <submittedName>
        <fullName evidence="3">Excalibur calcium-binding domain-containing protein</fullName>
    </submittedName>
</protein>
<name>A0ABU6IPB0_9FLAO</name>
<evidence type="ECO:0000256" key="1">
    <source>
        <dbReference type="SAM" id="Phobius"/>
    </source>
</evidence>
<keyword evidence="1" id="KW-0472">Membrane</keyword>
<feature type="domain" description="Excalibur calcium-binding" evidence="2">
    <location>
        <begin position="61"/>
        <end position="98"/>
    </location>
</feature>
<dbReference type="Pfam" id="PF05901">
    <property type="entry name" value="Excalibur"/>
    <property type="match status" value="1"/>
</dbReference>
<feature type="transmembrane region" description="Helical" evidence="1">
    <location>
        <begin position="32"/>
        <end position="50"/>
    </location>
</feature>
<accession>A0ABU6IPB0</accession>
<keyword evidence="1" id="KW-0812">Transmembrane</keyword>
<reference evidence="3 4" key="1">
    <citation type="submission" date="2024-01" db="EMBL/GenBank/DDBJ databases">
        <title>The strains designed SYSU M86414 and SYSU M84420 isolated from the marine sediment in San Sha City (Hainan Province, China).</title>
        <authorList>
            <person name="Guo D."/>
        </authorList>
    </citation>
    <scope>NUCLEOTIDE SEQUENCE [LARGE SCALE GENOMIC DNA]</scope>
    <source>
        <strain evidence="3 4">SYSU M84420</strain>
    </source>
</reference>
<evidence type="ECO:0000313" key="3">
    <source>
        <dbReference type="EMBL" id="MEC4264906.1"/>
    </source>
</evidence>
<comment type="caution">
    <text evidence="3">The sequence shown here is derived from an EMBL/GenBank/DDBJ whole genome shotgun (WGS) entry which is preliminary data.</text>
</comment>
<dbReference type="EMBL" id="JAYMGW010000004">
    <property type="protein sequence ID" value="MEC4264906.1"/>
    <property type="molecule type" value="Genomic_DNA"/>
</dbReference>
<evidence type="ECO:0000313" key="4">
    <source>
        <dbReference type="Proteomes" id="UP001355298"/>
    </source>
</evidence>
<keyword evidence="4" id="KW-1185">Reference proteome</keyword>
<organism evidence="3 4">
    <name type="scientific">Flagellimonas halotolerans</name>
    <dbReference type="NCBI Taxonomy" id="3112164"/>
    <lineage>
        <taxon>Bacteria</taxon>
        <taxon>Pseudomonadati</taxon>
        <taxon>Bacteroidota</taxon>
        <taxon>Flavobacteriia</taxon>
        <taxon>Flavobacteriales</taxon>
        <taxon>Flavobacteriaceae</taxon>
        <taxon>Flagellimonas</taxon>
    </lineage>
</organism>
<proteinExistence type="predicted"/>
<keyword evidence="1" id="KW-1133">Transmembrane helix</keyword>
<dbReference type="Proteomes" id="UP001355298">
    <property type="component" value="Unassembled WGS sequence"/>
</dbReference>
<dbReference type="RefSeq" id="WP_326278104.1">
    <property type="nucleotide sequence ID" value="NZ_JAYKYV010000004.1"/>
</dbReference>